<evidence type="ECO:0000313" key="3">
    <source>
        <dbReference type="Proteomes" id="UP000677054"/>
    </source>
</evidence>
<proteinExistence type="predicted"/>
<dbReference type="EMBL" id="LR910717">
    <property type="protein sequence ID" value="CAD7254640.1"/>
    <property type="molecule type" value="Genomic_DNA"/>
</dbReference>
<reference evidence="2" key="1">
    <citation type="submission" date="2020-11" db="EMBL/GenBank/DDBJ databases">
        <authorList>
            <person name="Tran Van P."/>
        </authorList>
    </citation>
    <scope>NUCLEOTIDE SEQUENCE</scope>
</reference>
<dbReference type="Pfam" id="PF26521">
    <property type="entry name" value="MAFA_adhesin"/>
    <property type="match status" value="1"/>
</dbReference>
<name>A0A7R9AIH1_9CRUS</name>
<organism evidence="2">
    <name type="scientific">Darwinula stevensoni</name>
    <dbReference type="NCBI Taxonomy" id="69355"/>
    <lineage>
        <taxon>Eukaryota</taxon>
        <taxon>Metazoa</taxon>
        <taxon>Ecdysozoa</taxon>
        <taxon>Arthropoda</taxon>
        <taxon>Crustacea</taxon>
        <taxon>Oligostraca</taxon>
        <taxon>Ostracoda</taxon>
        <taxon>Podocopa</taxon>
        <taxon>Podocopida</taxon>
        <taxon>Darwinulocopina</taxon>
        <taxon>Darwinuloidea</taxon>
        <taxon>Darwinulidae</taxon>
        <taxon>Darwinula</taxon>
    </lineage>
</organism>
<keyword evidence="3" id="KW-1185">Reference proteome</keyword>
<dbReference type="Proteomes" id="UP000677054">
    <property type="component" value="Unassembled WGS sequence"/>
</dbReference>
<accession>A0A7R9AIH1</accession>
<dbReference type="EMBL" id="CAJPEV010011199">
    <property type="protein sequence ID" value="CAG0906189.1"/>
    <property type="molecule type" value="Genomic_DNA"/>
</dbReference>
<dbReference type="AlphaFoldDB" id="A0A7R9AIH1"/>
<evidence type="ECO:0000256" key="1">
    <source>
        <dbReference type="SAM" id="MobiDB-lite"/>
    </source>
</evidence>
<sequence>MGLVRNYLLLNGVIPTTPTDESAQALLYVTVDIFGLIRSRFDALAYNKESVKAEVAFEMMAFDRSGKLIMRPTSANRSAQYAEHYLFWAGPLTTKETVSKGEGLLVDFSDVDGSKATYNPPEGTEQERNWPMGKN</sequence>
<feature type="region of interest" description="Disordered" evidence="1">
    <location>
        <begin position="115"/>
        <end position="135"/>
    </location>
</feature>
<dbReference type="InterPro" id="IPR058802">
    <property type="entry name" value="MafA-like"/>
</dbReference>
<protein>
    <submittedName>
        <fullName evidence="2">Uncharacterized protein</fullName>
    </submittedName>
</protein>
<gene>
    <name evidence="2" type="ORF">DSTB1V02_LOCUS14386</name>
</gene>
<evidence type="ECO:0000313" key="2">
    <source>
        <dbReference type="EMBL" id="CAD7254640.1"/>
    </source>
</evidence>